<keyword evidence="1" id="KW-1133">Transmembrane helix</keyword>
<dbReference type="EMBL" id="JAPVES010000030">
    <property type="protein sequence ID" value="MCZ3373182.1"/>
    <property type="molecule type" value="Genomic_DNA"/>
</dbReference>
<dbReference type="InterPro" id="IPR040493">
    <property type="entry name" value="DUF5518"/>
</dbReference>
<evidence type="ECO:0000313" key="2">
    <source>
        <dbReference type="EMBL" id="MCZ3373182.1"/>
    </source>
</evidence>
<reference evidence="2" key="1">
    <citation type="submission" date="2022-12" db="EMBL/GenBank/DDBJ databases">
        <title>Reclassification of two methanogenic archaea species isolated from the Kolyma lowland permafrost.</title>
        <authorList>
            <person name="Trubitsyn V.E."/>
            <person name="Rivkina E.M."/>
            <person name="Shcherbakova V.A."/>
        </authorList>
    </citation>
    <scope>NUCLEOTIDE SEQUENCE</scope>
    <source>
        <strain evidence="2">MK4</strain>
    </source>
</reference>
<organism evidence="2">
    <name type="scientific">Methanobacterium veterum</name>
    <dbReference type="NCBI Taxonomy" id="408577"/>
    <lineage>
        <taxon>Archaea</taxon>
        <taxon>Methanobacteriati</taxon>
        <taxon>Methanobacteriota</taxon>
        <taxon>Methanomada group</taxon>
        <taxon>Methanobacteria</taxon>
        <taxon>Methanobacteriales</taxon>
        <taxon>Methanobacteriaceae</taxon>
        <taxon>Methanobacterium</taxon>
    </lineage>
</organism>
<protein>
    <submittedName>
        <fullName evidence="2">DUF5518 domain-containing protein</fullName>
    </submittedName>
</protein>
<keyword evidence="1" id="KW-0812">Transmembrane</keyword>
<feature type="transmembrane region" description="Helical" evidence="1">
    <location>
        <begin position="12"/>
        <end position="33"/>
    </location>
</feature>
<accession>A0A9E5A6E8</accession>
<dbReference type="Pfam" id="PF17647">
    <property type="entry name" value="DUF5518"/>
    <property type="match status" value="1"/>
</dbReference>
<proteinExistence type="predicted"/>
<feature type="transmembrane region" description="Helical" evidence="1">
    <location>
        <begin position="99"/>
        <end position="120"/>
    </location>
</feature>
<evidence type="ECO:0000256" key="1">
    <source>
        <dbReference type="SAM" id="Phobius"/>
    </source>
</evidence>
<sequence>MKMGEMMVEIKSTPIITGIILAIILATLFKMISGSWGEYAGVLLATIYVGFSVSGNYTNGTVHGALVGTIGAIIAGIFSIMGFKALLGIIEAAVGLDAIILLIVIWAVVGAIGGTIGVIIKESGTSKEKPVT</sequence>
<dbReference type="Proteomes" id="UP001074446">
    <property type="component" value="Unassembled WGS sequence"/>
</dbReference>
<keyword evidence="1" id="KW-0472">Membrane</keyword>
<gene>
    <name evidence="2" type="ORF">O3H35_11105</name>
</gene>
<dbReference type="AlphaFoldDB" id="A0A9E5A6E8"/>
<dbReference type="RefSeq" id="WP_245617785.1">
    <property type="nucleotide sequence ID" value="NZ_JAPVES010000030.1"/>
</dbReference>
<name>A0A9E5A6E8_9EURY</name>
<comment type="caution">
    <text evidence="2">The sequence shown here is derived from an EMBL/GenBank/DDBJ whole genome shotgun (WGS) entry which is preliminary data.</text>
</comment>
<feature type="transmembrane region" description="Helical" evidence="1">
    <location>
        <begin position="65"/>
        <end position="87"/>
    </location>
</feature>
<feature type="transmembrane region" description="Helical" evidence="1">
    <location>
        <begin position="39"/>
        <end position="58"/>
    </location>
</feature>